<evidence type="ECO:0000259" key="3">
    <source>
        <dbReference type="Pfam" id="PF01926"/>
    </source>
</evidence>
<dbReference type="InterPro" id="IPR027417">
    <property type="entry name" value="P-loop_NTPase"/>
</dbReference>
<evidence type="ECO:0000256" key="1">
    <source>
        <dbReference type="ARBA" id="ARBA00022741"/>
    </source>
</evidence>
<evidence type="ECO:0000313" key="5">
    <source>
        <dbReference type="Proteomes" id="UP000799049"/>
    </source>
</evidence>
<dbReference type="InterPro" id="IPR006073">
    <property type="entry name" value="GTP-bd"/>
</dbReference>
<proteinExistence type="predicted"/>
<keyword evidence="5" id="KW-1185">Reference proteome</keyword>
<evidence type="ECO:0000256" key="2">
    <source>
        <dbReference type="ARBA" id="ARBA00023134"/>
    </source>
</evidence>
<keyword evidence="1" id="KW-0547">Nucleotide-binding</keyword>
<name>A0A8K0AH71_ANDGO</name>
<feature type="domain" description="G" evidence="3">
    <location>
        <begin position="147"/>
        <end position="222"/>
    </location>
</feature>
<dbReference type="CDD" id="cd01856">
    <property type="entry name" value="YlqF"/>
    <property type="match status" value="1"/>
</dbReference>
<reference evidence="4" key="1">
    <citation type="submission" date="2019-09" db="EMBL/GenBank/DDBJ databases">
        <title>The Mitochondrial Proteome of the Jakobid, Andalucia godoyi, a Protist With the Most Gene-Rich and Bacteria-Like Mitochondrial Genome.</title>
        <authorList>
            <person name="Gray M.W."/>
            <person name="Burger G."/>
            <person name="Derelle R."/>
            <person name="Klimes V."/>
            <person name="Leger M."/>
            <person name="Sarrasin M."/>
            <person name="Vlcek C."/>
            <person name="Roger A.J."/>
            <person name="Elias M."/>
            <person name="Lang B.F."/>
        </authorList>
    </citation>
    <scope>NUCLEOTIDE SEQUENCE</scope>
    <source>
        <strain evidence="4">And28</strain>
    </source>
</reference>
<dbReference type="OrthoDB" id="269151at2759"/>
<dbReference type="SUPFAM" id="SSF52540">
    <property type="entry name" value="P-loop containing nucleoside triphosphate hydrolases"/>
    <property type="match status" value="1"/>
</dbReference>
<dbReference type="EMBL" id="VRVR01000012">
    <property type="protein sequence ID" value="KAF0852862.1"/>
    <property type="molecule type" value="Genomic_DNA"/>
</dbReference>
<dbReference type="GO" id="GO:0032543">
    <property type="term" value="P:mitochondrial translation"/>
    <property type="evidence" value="ECO:0007669"/>
    <property type="project" value="TreeGrafter"/>
</dbReference>
<dbReference type="Proteomes" id="UP000799049">
    <property type="component" value="Unassembled WGS sequence"/>
</dbReference>
<sequence>MAEQRLDLLLRSIRGQLSWYPGHMVSAQRAMHSRISGCDLVLEVRDARAPFSSSNPQLEPLVNRRKRIIVLNKTDLISLSDQEKLKKIFAREPLRFGNATTQITFTSSIESVRMQTQTRNEISRLVKLMQSSVPEREFKTSPMLALVAGVPNCGKSTLINALRVKHMPTERATAAAKTGAKAGVTRQVSAFSISESPPIRVFDSPGIFMPTFADSDQDAMRAFCLSATGCVNDERFDPVLIAEFILWQLLDRRVGDTAACAAFAGVDQLPRNIHDVLEACVRRYGIKNDVSFETPLDRDPVLASVSGNELLTFSAQSINAAARLFIRAYRAGKFGKFCLDDLDKPPCLSALRVHLSRGEDGLD</sequence>
<dbReference type="GO" id="GO:0003924">
    <property type="term" value="F:GTPase activity"/>
    <property type="evidence" value="ECO:0007669"/>
    <property type="project" value="TreeGrafter"/>
</dbReference>
<dbReference type="GO" id="GO:0005525">
    <property type="term" value="F:GTP binding"/>
    <property type="evidence" value="ECO:0007669"/>
    <property type="project" value="UniProtKB-KW"/>
</dbReference>
<gene>
    <name evidence="4" type="ORF">ANDGO_02651</name>
</gene>
<dbReference type="Pfam" id="PF01926">
    <property type="entry name" value="MMR_HSR1"/>
    <property type="match status" value="1"/>
</dbReference>
<dbReference type="GO" id="GO:0005739">
    <property type="term" value="C:mitochondrion"/>
    <property type="evidence" value="ECO:0007669"/>
    <property type="project" value="TreeGrafter"/>
</dbReference>
<dbReference type="PANTHER" id="PTHR45782">
    <property type="entry name" value="MITOCHONDRIAL RIBOSOME-ASSOCIATED GTPASE 1"/>
    <property type="match status" value="1"/>
</dbReference>
<dbReference type="PANTHER" id="PTHR45782:SF4">
    <property type="entry name" value="MITOCHONDRIAL RIBOSOME-ASSOCIATED GTPASE 1"/>
    <property type="match status" value="1"/>
</dbReference>
<dbReference type="Gene3D" id="3.40.50.300">
    <property type="entry name" value="P-loop containing nucleotide triphosphate hydrolases"/>
    <property type="match status" value="1"/>
</dbReference>
<accession>A0A8K0AH71</accession>
<dbReference type="InterPro" id="IPR023179">
    <property type="entry name" value="GTP-bd_ortho_bundle_sf"/>
</dbReference>
<dbReference type="Gene3D" id="1.10.1580.10">
    <property type="match status" value="1"/>
</dbReference>
<keyword evidence="2" id="KW-0342">GTP-binding</keyword>
<organism evidence="4 5">
    <name type="scientific">Andalucia godoyi</name>
    <name type="common">Flagellate</name>
    <dbReference type="NCBI Taxonomy" id="505711"/>
    <lineage>
        <taxon>Eukaryota</taxon>
        <taxon>Discoba</taxon>
        <taxon>Jakobida</taxon>
        <taxon>Andalucina</taxon>
        <taxon>Andaluciidae</taxon>
        <taxon>Andalucia</taxon>
    </lineage>
</organism>
<dbReference type="AlphaFoldDB" id="A0A8K0AH71"/>
<comment type="caution">
    <text evidence="4">The sequence shown here is derived from an EMBL/GenBank/DDBJ whole genome shotgun (WGS) entry which is preliminary data.</text>
</comment>
<protein>
    <submittedName>
        <fullName evidence="4">Mitochondrial ribosome biogenesis GTP-binding protein YlqF</fullName>
    </submittedName>
</protein>
<evidence type="ECO:0000313" key="4">
    <source>
        <dbReference type="EMBL" id="KAF0852862.1"/>
    </source>
</evidence>